<organism evidence="6">
    <name type="scientific">uncultured Anaerotruncus sp</name>
    <dbReference type="NCBI Taxonomy" id="905011"/>
    <lineage>
        <taxon>Bacteria</taxon>
        <taxon>Bacillati</taxon>
        <taxon>Bacillota</taxon>
        <taxon>Clostridia</taxon>
        <taxon>Eubacteriales</taxon>
        <taxon>Oscillospiraceae</taxon>
        <taxon>Anaerotruncus</taxon>
        <taxon>environmental samples</taxon>
    </lineage>
</organism>
<name>A0A1C6I617_9FIRM</name>
<dbReference type="InterPro" id="IPR018490">
    <property type="entry name" value="cNMP-bd_dom_sf"/>
</dbReference>
<feature type="domain" description="Cyclic nucleotide-binding" evidence="4">
    <location>
        <begin position="41"/>
        <end position="122"/>
    </location>
</feature>
<evidence type="ECO:0000313" key="6">
    <source>
        <dbReference type="EMBL" id="SCJ64575.1"/>
    </source>
</evidence>
<dbReference type="AlphaFoldDB" id="A0A1C6I617"/>
<dbReference type="GO" id="GO:0003677">
    <property type="term" value="F:DNA binding"/>
    <property type="evidence" value="ECO:0007669"/>
    <property type="project" value="UniProtKB-KW"/>
</dbReference>
<reference evidence="6" key="1">
    <citation type="submission" date="2015-09" db="EMBL/GenBank/DDBJ databases">
        <authorList>
            <consortium name="Pathogen Informatics"/>
        </authorList>
    </citation>
    <scope>NUCLEOTIDE SEQUENCE</scope>
    <source>
        <strain evidence="6">2789STDY5834896</strain>
    </source>
</reference>
<dbReference type="SMART" id="SM00419">
    <property type="entry name" value="HTH_CRP"/>
    <property type="match status" value="1"/>
</dbReference>
<dbReference type="Pfam" id="PF00027">
    <property type="entry name" value="cNMP_binding"/>
    <property type="match status" value="1"/>
</dbReference>
<keyword evidence="2" id="KW-0238">DNA-binding</keyword>
<evidence type="ECO:0000256" key="1">
    <source>
        <dbReference type="ARBA" id="ARBA00023015"/>
    </source>
</evidence>
<dbReference type="Pfam" id="PF13545">
    <property type="entry name" value="HTH_Crp_2"/>
    <property type="match status" value="1"/>
</dbReference>
<feature type="domain" description="HTH crp-type" evidence="5">
    <location>
        <begin position="158"/>
        <end position="226"/>
    </location>
</feature>
<evidence type="ECO:0000259" key="5">
    <source>
        <dbReference type="PROSITE" id="PS51063"/>
    </source>
</evidence>
<dbReference type="InterPro" id="IPR036390">
    <property type="entry name" value="WH_DNA-bd_sf"/>
</dbReference>
<dbReference type="InterPro" id="IPR014710">
    <property type="entry name" value="RmlC-like_jellyroll"/>
</dbReference>
<dbReference type="InterPro" id="IPR000595">
    <property type="entry name" value="cNMP-bd_dom"/>
</dbReference>
<dbReference type="EMBL" id="FMHG01000001">
    <property type="protein sequence ID" value="SCJ64575.1"/>
    <property type="molecule type" value="Genomic_DNA"/>
</dbReference>
<dbReference type="InterPro" id="IPR012318">
    <property type="entry name" value="HTH_CRP"/>
</dbReference>
<dbReference type="PROSITE" id="PS50042">
    <property type="entry name" value="CNMP_BINDING_3"/>
    <property type="match status" value="1"/>
</dbReference>
<dbReference type="Gene3D" id="2.60.120.10">
    <property type="entry name" value="Jelly Rolls"/>
    <property type="match status" value="1"/>
</dbReference>
<evidence type="ECO:0000256" key="2">
    <source>
        <dbReference type="ARBA" id="ARBA00023125"/>
    </source>
</evidence>
<accession>A0A1C6I617</accession>
<keyword evidence="3" id="KW-0804">Transcription</keyword>
<dbReference type="SUPFAM" id="SSF51206">
    <property type="entry name" value="cAMP-binding domain-like"/>
    <property type="match status" value="1"/>
</dbReference>
<evidence type="ECO:0000256" key="3">
    <source>
        <dbReference type="ARBA" id="ARBA00023163"/>
    </source>
</evidence>
<protein>
    <submittedName>
        <fullName evidence="6">Transcriptional regulator FixK</fullName>
    </submittedName>
</protein>
<proteinExistence type="predicted"/>
<dbReference type="SUPFAM" id="SSF46785">
    <property type="entry name" value="Winged helix' DNA-binding domain"/>
    <property type="match status" value="1"/>
</dbReference>
<keyword evidence="1" id="KW-0805">Transcription regulation</keyword>
<evidence type="ECO:0000259" key="4">
    <source>
        <dbReference type="PROSITE" id="PS50042"/>
    </source>
</evidence>
<sequence length="230" mass="24951">MALTLTAEDLAALQKSELFCGLQGPALQRALAFFDALPGQYPKGALLHRCGSTLARFGLVLTGSVQVFMDDIDGNQIIMAGVGPGSTFGESMCFLAVEEQPISVVAASDTRVLWMQTAAIHRACGGDPQDHLLVERFIALLAGKALSMNDRVQVLSKNTLRGKLVVFFTQCAHRAGSNRFTVPFGRQDMAAYLGTDRSALSRELSKMQREGVLRFHKNQFELLSSMGPTL</sequence>
<dbReference type="CDD" id="cd00038">
    <property type="entry name" value="CAP_ED"/>
    <property type="match status" value="1"/>
</dbReference>
<dbReference type="PROSITE" id="PS51063">
    <property type="entry name" value="HTH_CRP_2"/>
    <property type="match status" value="1"/>
</dbReference>
<gene>
    <name evidence="6" type="ORF">SAMEA3545359_01229</name>
</gene>
<dbReference type="GO" id="GO:0006355">
    <property type="term" value="P:regulation of DNA-templated transcription"/>
    <property type="evidence" value="ECO:0007669"/>
    <property type="project" value="InterPro"/>
</dbReference>